<evidence type="ECO:0000256" key="4">
    <source>
        <dbReference type="ARBA" id="ARBA00023186"/>
    </source>
</evidence>
<evidence type="ECO:0000313" key="9">
    <source>
        <dbReference type="Proteomes" id="UP000249061"/>
    </source>
</evidence>
<organism evidence="8 9">
    <name type="scientific">Archangium gephyra</name>
    <dbReference type="NCBI Taxonomy" id="48"/>
    <lineage>
        <taxon>Bacteria</taxon>
        <taxon>Pseudomonadati</taxon>
        <taxon>Myxococcota</taxon>
        <taxon>Myxococcia</taxon>
        <taxon>Myxococcales</taxon>
        <taxon>Cystobacterineae</taxon>
        <taxon>Archangiaceae</taxon>
        <taxon>Archangium</taxon>
    </lineage>
</organism>
<comment type="similarity">
    <text evidence="5">Belongs to the RimM family.</text>
</comment>
<comment type="caution">
    <text evidence="8">The sequence shown here is derived from an EMBL/GenBank/DDBJ whole genome shotgun (WGS) entry which is preliminary data.</text>
</comment>
<gene>
    <name evidence="5 8" type="primary">rimM</name>
    <name evidence="8" type="ORF">DI536_06720</name>
</gene>
<dbReference type="InterPro" id="IPR056792">
    <property type="entry name" value="PRC_RimM"/>
</dbReference>
<comment type="function">
    <text evidence="5">An accessory protein needed during the final step in the assembly of 30S ribosomal subunit, possibly for assembly of the head region. Essential for efficient processing of 16S rRNA. May be needed both before and after RbfA during the maturation of 16S rRNA. It has affinity for free ribosomal 30S subunits but not for 70S ribosomes.</text>
</comment>
<dbReference type="SUPFAM" id="SSF50447">
    <property type="entry name" value="Translation proteins"/>
    <property type="match status" value="1"/>
</dbReference>
<dbReference type="Pfam" id="PF24986">
    <property type="entry name" value="PRC_RimM"/>
    <property type="match status" value="1"/>
</dbReference>
<dbReference type="GO" id="GO:0043022">
    <property type="term" value="F:ribosome binding"/>
    <property type="evidence" value="ECO:0007669"/>
    <property type="project" value="InterPro"/>
</dbReference>
<dbReference type="GO" id="GO:0006364">
    <property type="term" value="P:rRNA processing"/>
    <property type="evidence" value="ECO:0007669"/>
    <property type="project" value="UniProtKB-UniRule"/>
</dbReference>
<sequence>MHGLRGEVVLKTFDPTSTAINEVDVLVLVTRDGKEHTLELASVGEAPGGDLLIRFEGMTRREHAEPFKASGVFVRREDLEPPMEGEVFLGDLVGLEAVTAEGKRLGEVAEIWSSGPVPNLVIREGSEELMIPFAEEFVTKVDVPGKRITVIPLSFDE</sequence>
<feature type="domain" description="RimM N-terminal" evidence="6">
    <location>
        <begin position="2"/>
        <end position="78"/>
    </location>
</feature>
<dbReference type="SUPFAM" id="SSF50346">
    <property type="entry name" value="PRC-barrel domain"/>
    <property type="match status" value="1"/>
</dbReference>
<evidence type="ECO:0000259" key="7">
    <source>
        <dbReference type="Pfam" id="PF24986"/>
    </source>
</evidence>
<evidence type="ECO:0000259" key="6">
    <source>
        <dbReference type="Pfam" id="PF01782"/>
    </source>
</evidence>
<dbReference type="GO" id="GO:0042274">
    <property type="term" value="P:ribosomal small subunit biogenesis"/>
    <property type="evidence" value="ECO:0007669"/>
    <property type="project" value="UniProtKB-UniRule"/>
</dbReference>
<evidence type="ECO:0000256" key="3">
    <source>
        <dbReference type="ARBA" id="ARBA00022552"/>
    </source>
</evidence>
<keyword evidence="3 5" id="KW-0698">rRNA processing</keyword>
<dbReference type="EMBL" id="QFQP01000004">
    <property type="protein sequence ID" value="PZR15990.1"/>
    <property type="molecule type" value="Genomic_DNA"/>
</dbReference>
<keyword evidence="1 5" id="KW-0963">Cytoplasm</keyword>
<dbReference type="PANTHER" id="PTHR33692">
    <property type="entry name" value="RIBOSOME MATURATION FACTOR RIMM"/>
    <property type="match status" value="1"/>
</dbReference>
<dbReference type="InterPro" id="IPR009000">
    <property type="entry name" value="Transl_B-barrel_sf"/>
</dbReference>
<dbReference type="Pfam" id="PF01782">
    <property type="entry name" value="RimM"/>
    <property type="match status" value="1"/>
</dbReference>
<name>A0A2W5TK84_9BACT</name>
<dbReference type="NCBIfam" id="TIGR02273">
    <property type="entry name" value="16S_RimM"/>
    <property type="match status" value="1"/>
</dbReference>
<dbReference type="AlphaFoldDB" id="A0A2W5TK84"/>
<dbReference type="InterPro" id="IPR002676">
    <property type="entry name" value="RimM_N"/>
</dbReference>
<dbReference type="InterPro" id="IPR011961">
    <property type="entry name" value="RimM"/>
</dbReference>
<evidence type="ECO:0000256" key="5">
    <source>
        <dbReference type="HAMAP-Rule" id="MF_00014"/>
    </source>
</evidence>
<reference evidence="8 9" key="1">
    <citation type="submission" date="2017-08" db="EMBL/GenBank/DDBJ databases">
        <title>Infants hospitalized years apart are colonized by the same room-sourced microbial strains.</title>
        <authorList>
            <person name="Brooks B."/>
            <person name="Olm M.R."/>
            <person name="Firek B.A."/>
            <person name="Baker R."/>
            <person name="Thomas B.C."/>
            <person name="Morowitz M.J."/>
            <person name="Banfield J.F."/>
        </authorList>
    </citation>
    <scope>NUCLEOTIDE SEQUENCE [LARGE SCALE GENOMIC DNA]</scope>
    <source>
        <strain evidence="8">S2_003_000_R2_14</strain>
    </source>
</reference>
<proteinExistence type="inferred from homology"/>
<evidence type="ECO:0000313" key="8">
    <source>
        <dbReference type="EMBL" id="PZR15990.1"/>
    </source>
</evidence>
<dbReference type="InterPro" id="IPR036976">
    <property type="entry name" value="RimM_N_sf"/>
</dbReference>
<comment type="domain">
    <text evidence="5">The PRC barrel domain binds ribosomal protein uS19.</text>
</comment>
<dbReference type="Gene3D" id="2.40.30.60">
    <property type="entry name" value="RimM"/>
    <property type="match status" value="1"/>
</dbReference>
<protein>
    <recommendedName>
        <fullName evidence="5">Ribosome maturation factor RimM</fullName>
    </recommendedName>
</protein>
<dbReference type="PANTHER" id="PTHR33692:SF1">
    <property type="entry name" value="RIBOSOME MATURATION FACTOR RIMM"/>
    <property type="match status" value="1"/>
</dbReference>
<dbReference type="InterPro" id="IPR011033">
    <property type="entry name" value="PRC_barrel-like_sf"/>
</dbReference>
<dbReference type="Proteomes" id="UP000249061">
    <property type="component" value="Unassembled WGS sequence"/>
</dbReference>
<keyword evidence="2 5" id="KW-0690">Ribosome biogenesis</keyword>
<dbReference type="GO" id="GO:0005737">
    <property type="term" value="C:cytoplasm"/>
    <property type="evidence" value="ECO:0007669"/>
    <property type="project" value="UniProtKB-SubCell"/>
</dbReference>
<dbReference type="HAMAP" id="MF_00014">
    <property type="entry name" value="Ribosome_mat_RimM"/>
    <property type="match status" value="1"/>
</dbReference>
<keyword evidence="4 5" id="KW-0143">Chaperone</keyword>
<feature type="domain" description="Ribosome maturation factor RimM PRC barrel" evidence="7">
    <location>
        <begin position="91"/>
        <end position="152"/>
    </location>
</feature>
<comment type="subunit">
    <text evidence="5">Binds ribosomal protein uS19.</text>
</comment>
<dbReference type="GO" id="GO:0005840">
    <property type="term" value="C:ribosome"/>
    <property type="evidence" value="ECO:0007669"/>
    <property type="project" value="InterPro"/>
</dbReference>
<comment type="subcellular location">
    <subcellularLocation>
        <location evidence="5">Cytoplasm</location>
    </subcellularLocation>
</comment>
<dbReference type="Gene3D" id="2.30.30.240">
    <property type="entry name" value="PRC-barrel domain"/>
    <property type="match status" value="1"/>
</dbReference>
<accession>A0A2W5TK84</accession>
<evidence type="ECO:0000256" key="2">
    <source>
        <dbReference type="ARBA" id="ARBA00022517"/>
    </source>
</evidence>
<evidence type="ECO:0000256" key="1">
    <source>
        <dbReference type="ARBA" id="ARBA00022490"/>
    </source>
</evidence>